<keyword evidence="7" id="KW-0677">Repeat</keyword>
<evidence type="ECO:0000313" key="15">
    <source>
        <dbReference type="EMBL" id="OAQ64939.1"/>
    </source>
</evidence>
<comment type="caution">
    <text evidence="15">The sequence shown here is derived from an EMBL/GenBank/DDBJ whole genome shotgun (WGS) entry which is preliminary data.</text>
</comment>
<evidence type="ECO:0000256" key="6">
    <source>
        <dbReference type="ARBA" id="ARBA00022679"/>
    </source>
</evidence>
<evidence type="ECO:0000256" key="11">
    <source>
        <dbReference type="ARBA" id="ARBA00042436"/>
    </source>
</evidence>
<dbReference type="PROSITE" id="PS51147">
    <property type="entry name" value="PFTA"/>
    <property type="match status" value="5"/>
</dbReference>
<accession>A0A179FIT0</accession>
<dbReference type="GO" id="GO:0005965">
    <property type="term" value="C:protein farnesyltransferase complex"/>
    <property type="evidence" value="ECO:0007669"/>
    <property type="project" value="TreeGrafter"/>
</dbReference>
<dbReference type="SUPFAM" id="SSF48439">
    <property type="entry name" value="Protein prenylyltransferase"/>
    <property type="match status" value="1"/>
</dbReference>
<evidence type="ECO:0000256" key="13">
    <source>
        <dbReference type="ARBA" id="ARBA00043219"/>
    </source>
</evidence>
<dbReference type="Pfam" id="PF01239">
    <property type="entry name" value="PPTA"/>
    <property type="match status" value="5"/>
</dbReference>
<evidence type="ECO:0000256" key="5">
    <source>
        <dbReference type="ARBA" id="ARBA00022602"/>
    </source>
</evidence>
<sequence>MPPKAKVVPKASNPETKAAEPIPETLDDRTAQRFYQTNPVEKRFEETGFPGLTPAEKKTYTYTKLIQPVADHKIPLTNKAEREYWKQVTKDGLPIRRLRKGYSWGKDRNGREIGTYQLEDFEQYSVKQARLAASDILHRQFVCRRQKEVVSGSDVSTEEIESEKRRRQDMAALSRDLYGEITGSLSNDPEWDDVIPIPLSEPDDALAQIAYPEDYAEAVSYLRAVMAAEECSPRCLRLTEHVISMNPAHYTVWLYRFKIIQTLKLPVPEEIDWLNKVALANLKNYQIWHHRQLLLDYYFPSIADDEDTIKKLSRTETQFINSMLEEDTKNYHVWSFRQYLVAKLGMWNITELAATQNLIEDDIRNNSAWSHRFFLVFSDPSIATPGLPATARDSKVPAAIIDREVEYAKEKIALAPQNQSSWNYLRGALAKGGRSFSEVGEFSEQFVSNLGEDSEDVRSSHALDLLVDVYAQSGDVSKATLCLQRLGEKWDPIREGYWKYRASELAGAKA</sequence>
<dbReference type="EC" id="2.5.1.58" evidence="4"/>
<dbReference type="GeneID" id="28858031"/>
<evidence type="ECO:0000256" key="8">
    <source>
        <dbReference type="ARBA" id="ARBA00022842"/>
    </source>
</evidence>
<dbReference type="STRING" id="1380566.A0A179FIT0"/>
<dbReference type="InterPro" id="IPR002088">
    <property type="entry name" value="Prenyl_trans_a"/>
</dbReference>
<keyword evidence="5" id="KW-0637">Prenyltransferase</keyword>
<name>A0A179FIT0_METCM</name>
<evidence type="ECO:0000256" key="2">
    <source>
        <dbReference type="ARBA" id="ARBA00006734"/>
    </source>
</evidence>
<dbReference type="PANTHER" id="PTHR11129">
    <property type="entry name" value="PROTEIN FARNESYLTRANSFERASE ALPHA SUBUNIT/RAB GERANYLGERANYL TRANSFERASE ALPHA SUBUNIT"/>
    <property type="match status" value="1"/>
</dbReference>
<keyword evidence="8" id="KW-0460">Magnesium</keyword>
<evidence type="ECO:0000256" key="9">
    <source>
        <dbReference type="ARBA" id="ARBA00040965"/>
    </source>
</evidence>
<evidence type="ECO:0000256" key="1">
    <source>
        <dbReference type="ARBA" id="ARBA00001946"/>
    </source>
</evidence>
<keyword evidence="16" id="KW-1185">Reference proteome</keyword>
<comment type="cofactor">
    <cofactor evidence="1">
        <name>Mg(2+)</name>
        <dbReference type="ChEBI" id="CHEBI:18420"/>
    </cofactor>
</comment>
<dbReference type="EC" id="2.5.1.59" evidence="3"/>
<organism evidence="15 16">
    <name type="scientific">Pochonia chlamydosporia 170</name>
    <dbReference type="NCBI Taxonomy" id="1380566"/>
    <lineage>
        <taxon>Eukaryota</taxon>
        <taxon>Fungi</taxon>
        <taxon>Dikarya</taxon>
        <taxon>Ascomycota</taxon>
        <taxon>Pezizomycotina</taxon>
        <taxon>Sordariomycetes</taxon>
        <taxon>Hypocreomycetidae</taxon>
        <taxon>Hypocreales</taxon>
        <taxon>Clavicipitaceae</taxon>
        <taxon>Pochonia</taxon>
    </lineage>
</organism>
<evidence type="ECO:0000256" key="4">
    <source>
        <dbReference type="ARBA" id="ARBA00012702"/>
    </source>
</evidence>
<evidence type="ECO:0000256" key="7">
    <source>
        <dbReference type="ARBA" id="ARBA00022737"/>
    </source>
</evidence>
<evidence type="ECO:0000256" key="12">
    <source>
        <dbReference type="ARBA" id="ARBA00043086"/>
    </source>
</evidence>
<dbReference type="KEGG" id="pchm:VFPPC_16284"/>
<dbReference type="GO" id="GO:0005953">
    <property type="term" value="C:CAAX-protein geranylgeranyltransferase complex"/>
    <property type="evidence" value="ECO:0007669"/>
    <property type="project" value="TreeGrafter"/>
</dbReference>
<reference evidence="15 16" key="1">
    <citation type="journal article" date="2016" name="PLoS Pathog.">
        <title>Biosynthesis of antibiotic leucinostatins in bio-control fungus Purpureocillium lilacinum and their inhibition on phytophthora revealed by genome mining.</title>
        <authorList>
            <person name="Wang G."/>
            <person name="Liu Z."/>
            <person name="Lin R."/>
            <person name="Li E."/>
            <person name="Mao Z."/>
            <person name="Ling J."/>
            <person name="Yang Y."/>
            <person name="Yin W.B."/>
            <person name="Xie B."/>
        </authorList>
    </citation>
    <scope>NUCLEOTIDE SEQUENCE [LARGE SCALE GENOMIC DNA]</scope>
    <source>
        <strain evidence="15">170</strain>
    </source>
</reference>
<evidence type="ECO:0000313" key="16">
    <source>
        <dbReference type="Proteomes" id="UP000078397"/>
    </source>
</evidence>
<evidence type="ECO:0000256" key="14">
    <source>
        <dbReference type="SAM" id="MobiDB-lite"/>
    </source>
</evidence>
<dbReference type="AlphaFoldDB" id="A0A179FIT0"/>
<dbReference type="EMBL" id="LSBJ02000005">
    <property type="protein sequence ID" value="OAQ64939.1"/>
    <property type="molecule type" value="Genomic_DNA"/>
</dbReference>
<dbReference type="Proteomes" id="UP000078397">
    <property type="component" value="Unassembled WGS sequence"/>
</dbReference>
<gene>
    <name evidence="15" type="ORF">VFPPC_16284</name>
</gene>
<feature type="region of interest" description="Disordered" evidence="14">
    <location>
        <begin position="1"/>
        <end position="30"/>
    </location>
</feature>
<comment type="similarity">
    <text evidence="2">Belongs to the protein prenyltransferase subunit alpha family.</text>
</comment>
<dbReference type="GO" id="GO:0004660">
    <property type="term" value="F:protein farnesyltransferase activity"/>
    <property type="evidence" value="ECO:0007669"/>
    <property type="project" value="UniProtKB-EC"/>
</dbReference>
<evidence type="ECO:0000256" key="10">
    <source>
        <dbReference type="ARBA" id="ARBA00041392"/>
    </source>
</evidence>
<dbReference type="Gene3D" id="1.25.40.120">
    <property type="entry name" value="Protein prenylyltransferase"/>
    <property type="match status" value="1"/>
</dbReference>
<evidence type="ECO:0000256" key="3">
    <source>
        <dbReference type="ARBA" id="ARBA00012700"/>
    </source>
</evidence>
<dbReference type="OrthoDB" id="272289at2759"/>
<keyword evidence="6" id="KW-0808">Transferase</keyword>
<dbReference type="PANTHER" id="PTHR11129:SF1">
    <property type="entry name" value="PROTEIN FARNESYLTRANSFERASE_GERANYLGERANYLTRANSFERASE TYPE-1 SUBUNIT ALPHA"/>
    <property type="match status" value="1"/>
</dbReference>
<dbReference type="RefSeq" id="XP_018142253.1">
    <property type="nucleotide sequence ID" value="XM_018294037.1"/>
</dbReference>
<protein>
    <recommendedName>
        <fullName evidence="9">Protein farnesyltransferase/geranylgeranyltransferase type-1 subunit alpha</fullName>
        <ecNumber evidence="4">2.5.1.58</ecNumber>
        <ecNumber evidence="3">2.5.1.59</ecNumber>
    </recommendedName>
    <alternativeName>
        <fullName evidence="12">CAAX farnesyltransferase subunit alpha</fullName>
    </alternativeName>
    <alternativeName>
        <fullName evidence="11">FTase-alpha</fullName>
    </alternativeName>
    <alternativeName>
        <fullName evidence="10">Ras proteins prenyltransferase subunit alpha</fullName>
    </alternativeName>
    <alternativeName>
        <fullName evidence="13">Type I protein geranyl-geranyltransferase subunit alpha</fullName>
    </alternativeName>
</protein>
<proteinExistence type="inferred from homology"/>
<dbReference type="GO" id="GO:0004662">
    <property type="term" value="F:CAAX-protein geranylgeranyltransferase activity"/>
    <property type="evidence" value="ECO:0007669"/>
    <property type="project" value="UniProtKB-EC"/>
</dbReference>